<protein>
    <recommendedName>
        <fullName evidence="4">PE domain-containing protein</fullName>
    </recommendedName>
</protein>
<evidence type="ECO:0008006" key="4">
    <source>
        <dbReference type="Google" id="ProtNLM"/>
    </source>
</evidence>
<dbReference type="AlphaFoldDB" id="A0A9X2SMU7"/>
<feature type="region of interest" description="Disordered" evidence="1">
    <location>
        <begin position="1"/>
        <end position="24"/>
    </location>
</feature>
<reference evidence="2" key="1">
    <citation type="submission" date="2022-06" db="EMBL/GenBank/DDBJ databases">
        <title>Amycolatopsis iheyaensis sp. nov., a new species of the genus Amycolatopsis isolated from soil in Iheya island, Japan.</title>
        <authorList>
            <person name="Ngamcharungchit C."/>
            <person name="Kanto H."/>
            <person name="Take A."/>
            <person name="Intra B."/>
            <person name="Matsumoto A."/>
            <person name="Panbangred W."/>
            <person name="Inahashi Y."/>
        </authorList>
    </citation>
    <scope>NUCLEOTIDE SEQUENCE</scope>
    <source>
        <strain evidence="2">OK19-0408</strain>
    </source>
</reference>
<evidence type="ECO:0000313" key="3">
    <source>
        <dbReference type="Proteomes" id="UP001144096"/>
    </source>
</evidence>
<dbReference type="RefSeq" id="WP_257924741.1">
    <property type="nucleotide sequence ID" value="NZ_JAMXQV010000023.1"/>
</dbReference>
<proteinExistence type="predicted"/>
<keyword evidence="3" id="KW-1185">Reference proteome</keyword>
<accession>A0A9X2SMU7</accession>
<sequence length="135" mass="14552">MAEYDPNTRRAPLRPLVPHSGSYDGAAEAGGAGFEYDEATLHSLAREWRDLANEFRNDIKNAEAIARTQGPGLDYASEQNAKLVRSSGQTLADTLQQRADYCDSMADKFAAALGKYATAEDTHATEIGDSAKGII</sequence>
<gene>
    <name evidence="2" type="ORF">M8542_35675</name>
</gene>
<dbReference type="Proteomes" id="UP001144096">
    <property type="component" value="Unassembled WGS sequence"/>
</dbReference>
<comment type="caution">
    <text evidence="2">The sequence shown here is derived from an EMBL/GenBank/DDBJ whole genome shotgun (WGS) entry which is preliminary data.</text>
</comment>
<organism evidence="2 3">
    <name type="scientific">Amycolatopsis iheyensis</name>
    <dbReference type="NCBI Taxonomy" id="2945988"/>
    <lineage>
        <taxon>Bacteria</taxon>
        <taxon>Bacillati</taxon>
        <taxon>Actinomycetota</taxon>
        <taxon>Actinomycetes</taxon>
        <taxon>Pseudonocardiales</taxon>
        <taxon>Pseudonocardiaceae</taxon>
        <taxon>Amycolatopsis</taxon>
    </lineage>
</organism>
<evidence type="ECO:0000313" key="2">
    <source>
        <dbReference type="EMBL" id="MCR6488182.1"/>
    </source>
</evidence>
<name>A0A9X2SMU7_9PSEU</name>
<dbReference type="EMBL" id="JAMXQV010000023">
    <property type="protein sequence ID" value="MCR6488182.1"/>
    <property type="molecule type" value="Genomic_DNA"/>
</dbReference>
<evidence type="ECO:0000256" key="1">
    <source>
        <dbReference type="SAM" id="MobiDB-lite"/>
    </source>
</evidence>